<dbReference type="SUPFAM" id="SSF48371">
    <property type="entry name" value="ARM repeat"/>
    <property type="match status" value="3"/>
</dbReference>
<feature type="region of interest" description="Disordered" evidence="2">
    <location>
        <begin position="311"/>
        <end position="336"/>
    </location>
</feature>
<evidence type="ECO:0000256" key="2">
    <source>
        <dbReference type="SAM" id="MobiDB-lite"/>
    </source>
</evidence>
<feature type="compositionally biased region" description="Low complexity" evidence="2">
    <location>
        <begin position="185"/>
        <end position="207"/>
    </location>
</feature>
<protein>
    <submittedName>
        <fullName evidence="5">Protein kinase</fullName>
    </submittedName>
</protein>
<gene>
    <name evidence="5" type="primary">tra1</name>
    <name evidence="5" type="ORF">DFA_06131</name>
</gene>
<dbReference type="OMA" id="CLDLYGQ"/>
<feature type="region of interest" description="Disordered" evidence="2">
    <location>
        <begin position="3654"/>
        <end position="3689"/>
    </location>
</feature>
<feature type="region of interest" description="Disordered" evidence="2">
    <location>
        <begin position="167"/>
        <end position="207"/>
    </location>
</feature>
<dbReference type="PANTHER" id="PTHR11139">
    <property type="entry name" value="ATAXIA TELANGIECTASIA MUTATED ATM -RELATED"/>
    <property type="match status" value="1"/>
</dbReference>
<feature type="compositionally biased region" description="Low complexity" evidence="2">
    <location>
        <begin position="1090"/>
        <end position="1118"/>
    </location>
</feature>
<organism evidence="5 6">
    <name type="scientific">Cavenderia fasciculata</name>
    <name type="common">Slime mold</name>
    <name type="synonym">Dictyostelium fasciculatum</name>
    <dbReference type="NCBI Taxonomy" id="261658"/>
    <lineage>
        <taxon>Eukaryota</taxon>
        <taxon>Amoebozoa</taxon>
        <taxon>Evosea</taxon>
        <taxon>Eumycetozoa</taxon>
        <taxon>Dictyostelia</taxon>
        <taxon>Acytosteliales</taxon>
        <taxon>Cavenderiaceae</taxon>
        <taxon>Cavenderia</taxon>
    </lineage>
</organism>
<dbReference type="PANTHER" id="PTHR11139:SF1">
    <property type="entry name" value="TRANSFORMATION_TRANSCRIPTION DOMAIN-ASSOCIATED PROTEIN"/>
    <property type="match status" value="1"/>
</dbReference>
<reference evidence="6" key="1">
    <citation type="journal article" date="2011" name="Genome Res.">
        <title>Phylogeny-wide analysis of social amoeba genomes highlights ancient origins for complex intercellular communication.</title>
        <authorList>
            <person name="Heidel A.J."/>
            <person name="Lawal H.M."/>
            <person name="Felder M."/>
            <person name="Schilde C."/>
            <person name="Helps N.R."/>
            <person name="Tunggal B."/>
            <person name="Rivero F."/>
            <person name="John U."/>
            <person name="Schleicher M."/>
            <person name="Eichinger L."/>
            <person name="Platzer M."/>
            <person name="Noegel A.A."/>
            <person name="Schaap P."/>
            <person name="Gloeckner G."/>
        </authorList>
    </citation>
    <scope>NUCLEOTIDE SEQUENCE [LARGE SCALE GENOMIC DNA]</scope>
    <source>
        <strain evidence="6">SH3</strain>
    </source>
</reference>
<feature type="region of interest" description="Disordered" evidence="2">
    <location>
        <begin position="1063"/>
        <end position="1118"/>
    </location>
</feature>
<feature type="region of interest" description="Disordered" evidence="2">
    <location>
        <begin position="2038"/>
        <end position="2078"/>
    </location>
</feature>
<dbReference type="EMBL" id="GL883007">
    <property type="protein sequence ID" value="EGG23993.1"/>
    <property type="molecule type" value="Genomic_DNA"/>
</dbReference>
<dbReference type="GO" id="GO:0016301">
    <property type="term" value="F:kinase activity"/>
    <property type="evidence" value="ECO:0007669"/>
    <property type="project" value="UniProtKB-KW"/>
</dbReference>
<proteinExistence type="inferred from homology"/>
<dbReference type="InterPro" id="IPR046805">
    <property type="entry name" value="Tra1_ring"/>
</dbReference>
<dbReference type="RefSeq" id="XP_004361844.1">
    <property type="nucleotide sequence ID" value="XM_004361787.1"/>
</dbReference>
<feature type="compositionally biased region" description="Low complexity" evidence="2">
    <location>
        <begin position="2286"/>
        <end position="2318"/>
    </location>
</feature>
<feature type="compositionally biased region" description="Low complexity" evidence="2">
    <location>
        <begin position="3658"/>
        <end position="3681"/>
    </location>
</feature>
<feature type="region of interest" description="Disordered" evidence="2">
    <location>
        <begin position="3188"/>
        <end position="3225"/>
    </location>
</feature>
<dbReference type="GO" id="GO:0035267">
    <property type="term" value="C:NuA4 histone acetyltransferase complex"/>
    <property type="evidence" value="ECO:0007669"/>
    <property type="project" value="TreeGrafter"/>
</dbReference>
<dbReference type="InterPro" id="IPR050517">
    <property type="entry name" value="DDR_Repair_Kinase"/>
</dbReference>
<keyword evidence="6" id="KW-1185">Reference proteome</keyword>
<dbReference type="Proteomes" id="UP000007797">
    <property type="component" value="Unassembled WGS sequence"/>
</dbReference>
<keyword evidence="5" id="KW-0808">Transferase</keyword>
<feature type="domain" description="FAT" evidence="4">
    <location>
        <begin position="2671"/>
        <end position="3296"/>
    </location>
</feature>
<keyword evidence="5" id="KW-0418">Kinase</keyword>
<evidence type="ECO:0000313" key="5">
    <source>
        <dbReference type="EMBL" id="EGG23993.1"/>
    </source>
</evidence>
<dbReference type="KEGG" id="dfa:DFA_06131"/>
<accession>F4PK69</accession>
<dbReference type="STRING" id="1054147.F4PK69"/>
<dbReference type="Pfam" id="PF20206">
    <property type="entry name" value="Tra1_ring"/>
    <property type="match status" value="2"/>
</dbReference>
<dbReference type="InterPro" id="IPR046807">
    <property type="entry name" value="Tra1_central"/>
</dbReference>
<dbReference type="GeneID" id="14876364"/>
<dbReference type="Pfam" id="PF02259">
    <property type="entry name" value="FAT"/>
    <property type="match status" value="1"/>
</dbReference>
<feature type="compositionally biased region" description="Low complexity" evidence="2">
    <location>
        <begin position="320"/>
        <end position="334"/>
    </location>
</feature>
<dbReference type="PROSITE" id="PS51189">
    <property type="entry name" value="FAT"/>
    <property type="match status" value="1"/>
</dbReference>
<dbReference type="OrthoDB" id="18898at2759"/>
<dbReference type="InterPro" id="IPR011009">
    <property type="entry name" value="Kinase-like_dom_sf"/>
</dbReference>
<dbReference type="PROSITE" id="PS50290">
    <property type="entry name" value="PI3_4_KINASE_3"/>
    <property type="match status" value="1"/>
</dbReference>
<feature type="region of interest" description="Disordered" evidence="2">
    <location>
        <begin position="2282"/>
        <end position="2321"/>
    </location>
</feature>
<dbReference type="GO" id="GO:0005634">
    <property type="term" value="C:nucleus"/>
    <property type="evidence" value="ECO:0007669"/>
    <property type="project" value="TreeGrafter"/>
</dbReference>
<dbReference type="Pfam" id="PF20175">
    <property type="entry name" value="Tra1_central"/>
    <property type="match status" value="1"/>
</dbReference>
<sequence>MSQVNFESCARRCFEFQTNSDYQQLLTFVQEIRDNIEVIHTGEYGHFLQYLFPVFYNILRNLNVAILDSQSTEHKIRNTILEILNKLPNNELLKPHVQNLLQLCMYLLEVDNEDNAIICLRIIMELHKNYRPNLESEVQPFLNIVQKIYTDLPGTVDRVFRQPPATTATATTAPVGGSSTPTIVSPTATAQQSTTPPITTTSTTSTTTPAAAVPGAAAAAAAAAAASAATPTTPLMTLSMQSFKVLSECPIIVVLLFQLYPSCVNANFIPRKQDLEGKARSIVYKIFDSLINKFVSLKKQIPRILTAAATDANKKDDDGQQQQQPSAADQQMGQTTTDPVKECRGLIRVIIVGVRNIVWALGACPPFRQIPLGGGQTQTIRLAIPAVDESLMHIKMFKNVIKCLPIYGGATPSMSEEKEIVDHFTTSLTMLDYRSFQELFISVMPFLYERSADDQTLLLISQGLLNHQTPQTPPVNYCNPTKTYSEIFAPFLNEKLLNLTPQDKPDLNLIRMLKLLFGSVHSIEVESAVQPILSSIIMTTIKLAVESKQQDATHYFHLLRVIFRSCTKPEFTKDITILFPGILETLNDLLQSSYPLDMMQLFVELALTIPVRITSSMPCIHLLVRPLILALQSTSTDLLTTAFKTLEFFVDHVSGDYLLGVFKENKTEFLQTIWAHLRPTPYFFGPHAVRVLGKMAGKSRSITVLSSTPLTPDPSTNADIVRFLLPYDSSGQQSTSSTQTLSVPFDKVIDTSRTILSTSTDSALQLNTFNVLKSIMSVYLSTDKSSATLSDKSIIQTSVEESLLRFQKSGQVIHFNRIESTESTSTSSTTAISLSPSGSPLQLNVGALHLSSQQPFKTLEEYNEEVRLFKNLLTSFFISTTIETLKNESKEYLGKLIFHFLLIIGVKGLDYQVTPSFELDPKLFLDSLVDFVCLKPNETKSPITTEDCHQILDIAIKSSYQIYSTINPKDEMNPIVKYLFESFINRCYQYQYGNKNGGCIGLQYFVNNSTEYKWICNHETTILKALLFVADDVSYMQFQPLIDSSSEAILALLKCCTPVLDIPQPPTTTTESTTAMDIEKPTVKTEETGEQSQSSTTTTSVSSPTTSEAPSTGSENPVPTAAAAVVVPPPTTTTPVVPPPVATPASTIVVVPSIALPPPPGPLKPSARPSQIIDDKQRGIFKEVVETLFRFLFSAQTHTRKIVQKAISLVSEQSHIAIHYLLDDVRQFFMQVIPKSLKTLSFQAQTGVLEALTFCLSQPMSMIPFTSDAIRVLDDCCVASSEEPSHQIKANSQKSMAIITALRLAGVEMSATAMSCHEFIQSDPTDLINRMVKIFFKAITTRNKEIAVVAKRGLYLAIANQKLVKDLLQPCLRPVLANVTDPKSLSVPFLQGLSRLLELLSNCFNQALGEKLSEYLKRFEESGKLSQQTNRVRENEVVKISAAIIDTFHLLPTAPQLLEATVQTTLKFEQLLGKEVNSPYRTPLIRFLAKYPTRAVEIFLSQPAQWTNVYASTFRLILKNPLAKPIIEELANKYDRIGWVDAMTRTPELNFQGLSILSTVVRSLPEWLPTVRVGVIDKLIELWTNPTRIAQIQAVCGIQPQQQQATTPIPTTPTTTSVSTPVQNAQQITTTPPTGGAITPAGTVAEQPSLPSPTNIVSVNTPMNIPSPSPTILKETKIIVKCFLAYCRAHPGETELLFHLLTVFTIRSSMDFSFVKDFYTLEVAEKTTVEQKRNILVAFLDFFRNTQNTELKVQAIQNIIVPILSTYFKLDAKLKTIEASVFVDIAKNMLIEAEKPIDEQLQIELLQLETFLVKNIPLELMDLRKEIIRFAWNHFKNEDYTCRQSAYVLACRFIEAYDTPQKIVLQVYVQLLKAFQAEAKGLVKQALDILVPVLRTRLPTPTGDARNATWSKWTKKIIVEEGHSLSQLVHILQLIVRHPTMFYPSRSQFIPHMVNMLPKLGLGMAGENKKLALDIIELILTWEKWRSNNINAQQHSNSSSSTAVIVAGSPASVTAATTTTQTASTPLVAMDVATPGQIATPVNEPTPTTPAIQNTSTSTATATSGTTPTGATGDDEYRPPSNVIEHILLFLIRLTTMVDAKNNAIVEKCSDLLKQALVAWPEVVIKYSAFEKPLNSDQPPILTTTVQILNIVLETQASTFIPANLANLQTGLVPSLNLDNPRVAQLLCQTFKHVMAIFPPNNKDAWPAGTNANNEVTTFYQTISQTVGQILDNFEKNFNFSILSIVQLFKDENLDWVDGYLPAIIKMVHKLNGNLLAPNEQPIPPAGGAKPAATTPVVQAQPTPAGAKQAPQQQQQIPKRPDKEVSQALIKCFHLIKSRVSKLSADSRKLYISALYLLCDKTDIELLTEVLSIVSQLIVSKDLPKEKVSFIQKMAKFVQLDNKELTTQYFGLIHQVYSDSSLVLKSELSQLEGSFMLGLRTSDSTTRRTLFDILHKSISTQPYQRLNYILGIQQWDSIGNSYWIRHALELLLAILPMNRPIGFSNNVAKLSLFRSKDETNNNNNNNESSSMQVDSVGGTMDAFSIKLKQHEEFMKESTLKWNTFGEMFGGLREILFTEQPLCHGIWVSTFSAIWARLPKEEHYKLTKTMTTLLTKDYKKIAINSAGAQQQLLTQTTNQNTPPTTTESNIIVKSLLDGVAKCTPPLKIPVELVSYLGDTYNCYYTSIRILESSLLEGTKAPEQTDVVWDCLGGLYQSLNERDVQFGLLRKRFNSDETKLGLLLEQFYMWQSAQEVFLAAMNKYSSNGAKATTKQENLLWEDHWIECAKRLNQWDVLGEYARSQGMYDLLAMSAWKLSAWPLMKEALNKLTVHGDTSALRKILQGYTLILDKKYLEVDPNIVTSNQLILRKWVSLPLRSAKAHAQGLIEMQQVVELQEAVHLLKEVSLSTQHAQALQIQQQQPQQQQQQQQIQNTRNLLMNTLNDVRTIFTIWRERLPTKDEDAAVWNELLTWRQQVFQMIGQGVEHISEVVNQQLGLTGAAVPPAKPIVQPETAWTMNKYAHIARKHNIVEVCLNSLSKMFNLQIEVQDIFLNLKEQIKCYLQLPTHYETGISIINGTNLDYFMPLQKSEFFQLKGEFQSRLRLNADANVNFSTAISLYDNCAKSWMSWGYYCDNQFATETDTQTKANWAESAVNCYIQAIRCDPKYSAKLLPRVLWILYLNNSGEVPQQLPQQPPPPPAQQAPTQNADGATTTPPPPAPVEPKKPTPAQMVLSTIEKTWSILPHWIWFNFLPILITGCYMSAKFPGYGFLCWQLFSKICYLCPNATYYHFRKLVSDMKNNQNSPHFVPINPPPTAGSSSSTTSTISLGPLKMAETLSMGLQPYHSQLISEIDAMLNGLICIANTVPAIHHLGSNLQHILTESFRVSGSALDEIPQEIKDMLTTVHQHYFLSADRYPNHAILVDTLKTPFENDFGVVIGVKMDSGETTLMSLIGKLIEWVQRRFDPELYTVKGQVFMANRAVQLEKIVPQLEEFRPSMVDLPTHLSTIAKDPSHYAHNVRIDKIGSIVTMVKNSIGMLCPRITLHANNGKEYSYLIDITPQLFSSKTGARDFERRNHLLSSVNTILLKHRETRRRAINLNHYPTTISITPSLTLIQSLGSREYNSLLDVWSTMQPETELYTPLVMFRNKLLGQQQSVATSPTNTSTTSTTSNSGESTTSTPPKSHHKQPTKLQSFREISKFMTDGLLSSFINRTLLNYQEQYEFKFNFAVQWGLHSMLSYVLFSRVASLSPSDIFFSRSSGSVYFGKWAPLDFANDASMEFSENGVVPFRLTQNIRSYLNPVFIEGSYQSSLLSTSICFSEMKDQLVNLLYIFSFDEMCWNIVEPTNKSQHIHREIVERTTKIVDKMVSTRINSITPPIQPDKTLFLTPIIKRVGELIQLSSNSSNISQMESISYPWL</sequence>
<feature type="domain" description="PI3K/PI4K catalytic" evidence="3">
    <location>
        <begin position="3537"/>
        <end position="3882"/>
    </location>
</feature>
<evidence type="ECO:0000259" key="3">
    <source>
        <dbReference type="PROSITE" id="PS50290"/>
    </source>
</evidence>
<feature type="compositionally biased region" description="Basic and acidic residues" evidence="2">
    <location>
        <begin position="1077"/>
        <end position="1087"/>
    </location>
</feature>
<name>F4PK69_CACFS</name>
<evidence type="ECO:0000256" key="1">
    <source>
        <dbReference type="ARBA" id="ARBA00007234"/>
    </source>
</evidence>
<evidence type="ECO:0000259" key="4">
    <source>
        <dbReference type="PROSITE" id="PS51189"/>
    </source>
</evidence>
<dbReference type="InterPro" id="IPR003151">
    <property type="entry name" value="PIK-rel_kinase_FAT"/>
</dbReference>
<dbReference type="InterPro" id="IPR016024">
    <property type="entry name" value="ARM-type_fold"/>
</dbReference>
<feature type="compositionally biased region" description="Low complexity" evidence="2">
    <location>
        <begin position="2055"/>
        <end position="2072"/>
    </location>
</feature>
<feature type="compositionally biased region" description="Polar residues" evidence="2">
    <location>
        <begin position="2043"/>
        <end position="2054"/>
    </location>
</feature>
<evidence type="ECO:0000313" key="6">
    <source>
        <dbReference type="Proteomes" id="UP000007797"/>
    </source>
</evidence>
<dbReference type="InterPro" id="IPR014009">
    <property type="entry name" value="PIK_FAT"/>
</dbReference>
<dbReference type="GO" id="GO:0006355">
    <property type="term" value="P:regulation of DNA-templated transcription"/>
    <property type="evidence" value="ECO:0007669"/>
    <property type="project" value="TreeGrafter"/>
</dbReference>
<dbReference type="InterPro" id="IPR000403">
    <property type="entry name" value="PI3/4_kinase_cat_dom"/>
</dbReference>
<dbReference type="SUPFAM" id="SSF56112">
    <property type="entry name" value="Protein kinase-like (PK-like)"/>
    <property type="match status" value="1"/>
</dbReference>
<comment type="similarity">
    <text evidence="1">Belongs to the PI3/PI4-kinase family. TRA1 subfamily.</text>
</comment>
<dbReference type="GO" id="GO:0006281">
    <property type="term" value="P:DNA repair"/>
    <property type="evidence" value="ECO:0007669"/>
    <property type="project" value="TreeGrafter"/>
</dbReference>
<dbReference type="GO" id="GO:0000124">
    <property type="term" value="C:SAGA complex"/>
    <property type="evidence" value="ECO:0007669"/>
    <property type="project" value="TreeGrafter"/>
</dbReference>